<comment type="function">
    <text evidence="6 7">Catalyzes the conversion of (8S)-3',8-cyclo-7,8-dihydroguanosine 5'-triphosphate to cyclic pyranopterin monophosphate (cPMP).</text>
</comment>
<dbReference type="SUPFAM" id="SSF55040">
    <property type="entry name" value="Molybdenum cofactor biosynthesis protein C, MoaC"/>
    <property type="match status" value="1"/>
</dbReference>
<dbReference type="InterPro" id="IPR023045">
    <property type="entry name" value="MoaC"/>
</dbReference>
<proteinExistence type="inferred from homology"/>
<evidence type="ECO:0000256" key="2">
    <source>
        <dbReference type="ARBA" id="ARBA00005046"/>
    </source>
</evidence>
<dbReference type="NCBIfam" id="TIGR00581">
    <property type="entry name" value="moaC"/>
    <property type="match status" value="1"/>
</dbReference>
<dbReference type="GO" id="GO:0006777">
    <property type="term" value="P:Mo-molybdopterin cofactor biosynthetic process"/>
    <property type="evidence" value="ECO:0007669"/>
    <property type="project" value="UniProtKB-UniRule"/>
</dbReference>
<evidence type="ECO:0000256" key="4">
    <source>
        <dbReference type="ARBA" id="ARBA00023150"/>
    </source>
</evidence>
<comment type="subunit">
    <text evidence="7">Homohexamer; trimer of dimers.</text>
</comment>
<dbReference type="InterPro" id="IPR047594">
    <property type="entry name" value="MoaC_bact/euk"/>
</dbReference>
<dbReference type="AlphaFoldDB" id="A0A443XIV1"/>
<accession>A0A443XIV1</accession>
<dbReference type="Proteomes" id="UP001160758">
    <property type="component" value="Unassembled WGS sequence"/>
</dbReference>
<dbReference type="NCBIfam" id="NF006870">
    <property type="entry name" value="PRK09364.1"/>
    <property type="match status" value="1"/>
</dbReference>
<comment type="catalytic activity">
    <reaction evidence="1 7">
        <text>(8S)-3',8-cyclo-7,8-dihydroguanosine 5'-triphosphate = cyclic pyranopterin phosphate + diphosphate</text>
        <dbReference type="Rhea" id="RHEA:49580"/>
        <dbReference type="ChEBI" id="CHEBI:33019"/>
        <dbReference type="ChEBI" id="CHEBI:59648"/>
        <dbReference type="ChEBI" id="CHEBI:131766"/>
        <dbReference type="EC" id="4.6.1.17"/>
    </reaction>
</comment>
<evidence type="ECO:0000256" key="3">
    <source>
        <dbReference type="ARBA" id="ARBA00012575"/>
    </source>
</evidence>
<evidence type="ECO:0000313" key="9">
    <source>
        <dbReference type="Proteomes" id="UP001160758"/>
    </source>
</evidence>
<comment type="similarity">
    <text evidence="7">Belongs to the MoaC family.</text>
</comment>
<gene>
    <name evidence="7 8" type="primary">moaC</name>
    <name evidence="8" type="ORF">N5I07_07880</name>
</gene>
<evidence type="ECO:0000256" key="1">
    <source>
        <dbReference type="ARBA" id="ARBA00001637"/>
    </source>
</evidence>
<dbReference type="RefSeq" id="WP_039038847.1">
    <property type="nucleotide sequence ID" value="NZ_AP025280.1"/>
</dbReference>
<keyword evidence="4 7" id="KW-0501">Molybdenum cofactor biosynthesis</keyword>
<evidence type="ECO:0000313" key="8">
    <source>
        <dbReference type="EMBL" id="MDH1897482.1"/>
    </source>
</evidence>
<comment type="pathway">
    <text evidence="2 7">Cofactor biosynthesis; molybdopterin biosynthesis.</text>
</comment>
<dbReference type="CDD" id="cd01420">
    <property type="entry name" value="MoaC_PE"/>
    <property type="match status" value="1"/>
</dbReference>
<dbReference type="InterPro" id="IPR002820">
    <property type="entry name" value="Mopterin_CF_biosynth-C_dom"/>
</dbReference>
<comment type="caution">
    <text evidence="8">The sequence shown here is derived from an EMBL/GenBank/DDBJ whole genome shotgun (WGS) entry which is preliminary data.</text>
</comment>
<reference evidence="8" key="1">
    <citation type="submission" date="2022-09" db="EMBL/GenBank/DDBJ databases">
        <title>Intensive care unit water sources are persistently colonized with multi-drug resistant bacteria and are the site of extensive horizontal gene transfer of antibiotic resistance genes.</title>
        <authorList>
            <person name="Diorio-Toth L."/>
        </authorList>
    </citation>
    <scope>NUCLEOTIDE SEQUENCE</scope>
    <source>
        <strain evidence="8">GD03796</strain>
    </source>
</reference>
<keyword evidence="5 7" id="KW-0456">Lyase</keyword>
<sequence length="164" mass="17648">MNLTHLNQSGEAHMVDVTDKQVTEREARAEAFVTMAPETLALILSGQHHKGDVFATARIAGIMAAKKTADLIPLCHPLALTRVEVEIAPQAAHNRVHIRTLCKLSGKTGVEMEALTAASVAALTIYDMCKAVQKDMVIEQVRLVEKKGGKSGHFQLGATKGEQA</sequence>
<dbReference type="InterPro" id="IPR036522">
    <property type="entry name" value="MoaC_sf"/>
</dbReference>
<feature type="active site" evidence="7">
    <location>
        <position position="127"/>
    </location>
</feature>
<name>A0A443XIV1_AERCA</name>
<feature type="binding site" evidence="7">
    <location>
        <begin position="74"/>
        <end position="76"/>
    </location>
    <ligand>
        <name>substrate</name>
    </ligand>
</feature>
<evidence type="ECO:0000256" key="6">
    <source>
        <dbReference type="ARBA" id="ARBA00055087"/>
    </source>
</evidence>
<dbReference type="GO" id="GO:0061799">
    <property type="term" value="F:cyclic pyranopterin monophosphate synthase activity"/>
    <property type="evidence" value="ECO:0007669"/>
    <property type="project" value="UniProtKB-UniRule"/>
</dbReference>
<dbReference type="EMBL" id="JAOCFT010000001">
    <property type="protein sequence ID" value="MDH1897482.1"/>
    <property type="molecule type" value="Genomic_DNA"/>
</dbReference>
<evidence type="ECO:0000256" key="7">
    <source>
        <dbReference type="HAMAP-Rule" id="MF_01224"/>
    </source>
</evidence>
<dbReference type="EC" id="4.6.1.17" evidence="3 7"/>
<dbReference type="InterPro" id="IPR050105">
    <property type="entry name" value="MoCo_biosynth_MoaA/MoaC"/>
</dbReference>
<organism evidence="8 9">
    <name type="scientific">Aeromonas caviae</name>
    <name type="common">Aeromonas punctata</name>
    <dbReference type="NCBI Taxonomy" id="648"/>
    <lineage>
        <taxon>Bacteria</taxon>
        <taxon>Pseudomonadati</taxon>
        <taxon>Pseudomonadota</taxon>
        <taxon>Gammaproteobacteria</taxon>
        <taxon>Aeromonadales</taxon>
        <taxon>Aeromonadaceae</taxon>
        <taxon>Aeromonas</taxon>
    </lineage>
</organism>
<protein>
    <recommendedName>
        <fullName evidence="3 7">Cyclic pyranopterin monophosphate synthase</fullName>
        <ecNumber evidence="3 7">4.6.1.17</ecNumber>
    </recommendedName>
    <alternativeName>
        <fullName evidence="7">Molybdenum cofactor biosynthesis protein C</fullName>
    </alternativeName>
</protein>
<dbReference type="PANTHER" id="PTHR22960">
    <property type="entry name" value="MOLYBDOPTERIN COFACTOR SYNTHESIS PROTEIN A"/>
    <property type="match status" value="1"/>
</dbReference>
<evidence type="ECO:0000256" key="5">
    <source>
        <dbReference type="ARBA" id="ARBA00023239"/>
    </source>
</evidence>
<dbReference type="FunFam" id="3.30.70.640:FF:000001">
    <property type="entry name" value="Cyclic pyranopterin monophosphate synthase"/>
    <property type="match status" value="1"/>
</dbReference>
<dbReference type="Gene3D" id="3.30.70.640">
    <property type="entry name" value="Molybdopterin cofactor biosynthesis C (MoaC) domain"/>
    <property type="match status" value="1"/>
</dbReference>
<dbReference type="Pfam" id="PF01967">
    <property type="entry name" value="MoaC"/>
    <property type="match status" value="1"/>
</dbReference>
<feature type="binding site" evidence="7">
    <location>
        <begin position="112"/>
        <end position="113"/>
    </location>
    <ligand>
        <name>substrate</name>
    </ligand>
</feature>
<dbReference type="HAMAP" id="MF_01224_B">
    <property type="entry name" value="MoaC_B"/>
    <property type="match status" value="1"/>
</dbReference>